<dbReference type="GO" id="GO:0031956">
    <property type="term" value="F:medium-chain fatty acid-CoA ligase activity"/>
    <property type="evidence" value="ECO:0007669"/>
    <property type="project" value="TreeGrafter"/>
</dbReference>
<dbReference type="RefSeq" id="XP_029215121.1">
    <property type="nucleotide sequence ID" value="XM_029361654.1"/>
</dbReference>
<dbReference type="GO" id="GO:0006631">
    <property type="term" value="P:fatty acid metabolic process"/>
    <property type="evidence" value="ECO:0007669"/>
    <property type="project" value="TreeGrafter"/>
</dbReference>
<dbReference type="STRING" id="94643.A0A2A9M6V3"/>
<dbReference type="GeneID" id="40308038"/>
<keyword evidence="2" id="KW-0436">Ligase</keyword>
<feature type="region of interest" description="Disordered" evidence="3">
    <location>
        <begin position="72"/>
        <end position="118"/>
    </location>
</feature>
<comment type="caution">
    <text evidence="5">The sequence shown here is derived from an EMBL/GenBank/DDBJ whole genome shotgun (WGS) entry which is preliminary data.</text>
</comment>
<evidence type="ECO:0000256" key="2">
    <source>
        <dbReference type="ARBA" id="ARBA00022598"/>
    </source>
</evidence>
<evidence type="ECO:0000259" key="4">
    <source>
        <dbReference type="Pfam" id="PF00501"/>
    </source>
</evidence>
<feature type="compositionally biased region" description="Polar residues" evidence="3">
    <location>
        <begin position="88"/>
        <end position="106"/>
    </location>
</feature>
<dbReference type="KEGG" id="bbes:BESB_029860"/>
<keyword evidence="6" id="KW-1185">Reference proteome</keyword>
<organism evidence="5 6">
    <name type="scientific">Besnoitia besnoiti</name>
    <name type="common">Apicomplexan protozoan</name>
    <dbReference type="NCBI Taxonomy" id="94643"/>
    <lineage>
        <taxon>Eukaryota</taxon>
        <taxon>Sar</taxon>
        <taxon>Alveolata</taxon>
        <taxon>Apicomplexa</taxon>
        <taxon>Conoidasida</taxon>
        <taxon>Coccidia</taxon>
        <taxon>Eucoccidiorida</taxon>
        <taxon>Eimeriorina</taxon>
        <taxon>Sarcocystidae</taxon>
        <taxon>Besnoitia</taxon>
    </lineage>
</organism>
<dbReference type="Pfam" id="PF00501">
    <property type="entry name" value="AMP-binding"/>
    <property type="match status" value="1"/>
</dbReference>
<dbReference type="InterPro" id="IPR042099">
    <property type="entry name" value="ANL_N_sf"/>
</dbReference>
<dbReference type="EMBL" id="NWUJ01000016">
    <property type="protein sequence ID" value="PFH31112.1"/>
    <property type="molecule type" value="Genomic_DNA"/>
</dbReference>
<dbReference type="PANTHER" id="PTHR43201:SF5">
    <property type="entry name" value="MEDIUM-CHAIN ACYL-COA LIGASE ACSF2, MITOCHONDRIAL"/>
    <property type="match status" value="1"/>
</dbReference>
<dbReference type="SUPFAM" id="SSF56801">
    <property type="entry name" value="Acetyl-CoA synthetase-like"/>
    <property type="match status" value="1"/>
</dbReference>
<dbReference type="OrthoDB" id="2962993at2759"/>
<accession>A0A2A9M6V3</accession>
<evidence type="ECO:0000313" key="6">
    <source>
        <dbReference type="Proteomes" id="UP000224006"/>
    </source>
</evidence>
<dbReference type="InterPro" id="IPR000873">
    <property type="entry name" value="AMP-dep_synth/lig_dom"/>
</dbReference>
<feature type="domain" description="AMP-dependent synthetase/ligase" evidence="4">
    <location>
        <begin position="302"/>
        <end position="548"/>
    </location>
</feature>
<dbReference type="Gene3D" id="3.40.50.12780">
    <property type="entry name" value="N-terminal domain of ligase-like"/>
    <property type="match status" value="1"/>
</dbReference>
<feature type="compositionally biased region" description="Basic and acidic residues" evidence="3">
    <location>
        <begin position="72"/>
        <end position="87"/>
    </location>
</feature>
<dbReference type="AlphaFoldDB" id="A0A2A9M6V3"/>
<comment type="similarity">
    <text evidence="1">Belongs to the ATP-dependent AMP-binding enzyme family.</text>
</comment>
<evidence type="ECO:0000256" key="1">
    <source>
        <dbReference type="ARBA" id="ARBA00006432"/>
    </source>
</evidence>
<dbReference type="Proteomes" id="UP000224006">
    <property type="component" value="Chromosome XIII"/>
</dbReference>
<proteinExistence type="inferred from homology"/>
<feature type="region of interest" description="Disordered" evidence="3">
    <location>
        <begin position="662"/>
        <end position="683"/>
    </location>
</feature>
<protein>
    <recommendedName>
        <fullName evidence="4">AMP-dependent synthetase/ligase domain-containing protein</fullName>
    </recommendedName>
</protein>
<gene>
    <name evidence="5" type="ORF">BESB_029860</name>
</gene>
<evidence type="ECO:0000256" key="3">
    <source>
        <dbReference type="SAM" id="MobiDB-lite"/>
    </source>
</evidence>
<reference evidence="5 6" key="1">
    <citation type="submission" date="2017-09" db="EMBL/GenBank/DDBJ databases">
        <title>Genome sequencing of Besnoitia besnoiti strain Bb-Ger1.</title>
        <authorList>
            <person name="Schares G."/>
            <person name="Venepally P."/>
            <person name="Lorenzi H.A."/>
        </authorList>
    </citation>
    <scope>NUCLEOTIDE SEQUENCE [LARGE SCALE GENOMIC DNA]</scope>
    <source>
        <strain evidence="5 6">Bb-Ger1</strain>
    </source>
</reference>
<dbReference type="VEuPathDB" id="ToxoDB:BESB_029860"/>
<feature type="region of interest" description="Disordered" evidence="3">
    <location>
        <begin position="267"/>
        <end position="297"/>
    </location>
</feature>
<evidence type="ECO:0000313" key="5">
    <source>
        <dbReference type="EMBL" id="PFH31112.1"/>
    </source>
</evidence>
<name>A0A2A9M6V3_BESBE</name>
<dbReference type="PANTHER" id="PTHR43201">
    <property type="entry name" value="ACYL-COA SYNTHETASE"/>
    <property type="match status" value="1"/>
</dbReference>
<sequence>MWSPRCEESDARFLRYWEKREEALVSSEWLSRSELNARAHVACGRLCEALASSPLEIAGKILQTCAPGAHERLKRRETAGEDAETRTNSDTTEETGSSSREATTDSADGPAERRDSLCGVGREHTNGWSCCDFQQHLKGVRMAHYMTSNRLEEVVLRLAASVSGYVPVTLNWDADNIERVLYKIYSTHCKAVIVDAGVPAASLDKLCEAAAEGGLKETLQTCQERQEAAILEALREYVKCVPGGWAPASGGLSPAAVAPRATRVTQRAKEKNSRTGFHPSRVRPAQAAQADEKKTTPATKSVWWVRPKLDQDTRLTLVVLNPLHHVNSSVMLQLGLSFPRAKIHLISKYTTSYWSVLCEIAEAAEAESSERNPGAGRPAHKREERSPPFRVLVPLVSRHIDFLRELAQRSALPRGLSVERLASALQPKGVVLLLGSAPVGPATLETFEKLLGTLPVIRFGSTETCLQVLGTPFDLGTEAMHRALERGWSHKFRGERQVGFYIGRPHPPMTEVQIVKSVDPGSPEFLAPCEEGEPGFLVCRGANCMRGYVNSPEGTRAVFSKDRWYLGFGDICFLLRAPEGTQKKESPTCDYYWVTRSADLLIKGGANYSTLQISADLKRFLLSCYRGQLTENQVEVAVVGMKICSEHEDSCCVTLQLKPPSETQAGHRPPQAAEGGWHAGEEGEEREEEAWQTLCADIEKNFLARARQSDATMLPKASRPDFLQLGPIPKNFKGLVDLAALKKSFEHLRHAEN</sequence>